<dbReference type="InterPro" id="IPR050430">
    <property type="entry name" value="Peptidase_S1"/>
</dbReference>
<dbReference type="CDD" id="cd00190">
    <property type="entry name" value="Tryp_SPc"/>
    <property type="match status" value="2"/>
</dbReference>
<comment type="caution">
    <text evidence="12">The sequence shown here is derived from an EMBL/GenBank/DDBJ whole genome shotgun (WGS) entry which is preliminary data.</text>
</comment>
<comment type="subcellular location">
    <subcellularLocation>
        <location evidence="1">Secreted</location>
    </subcellularLocation>
</comment>
<dbReference type="Pfam" id="PF00089">
    <property type="entry name" value="Trypsin"/>
    <property type="match status" value="2"/>
</dbReference>
<proteinExistence type="inferred from homology"/>
<name>A0A8J2RWK6_9CRUS</name>
<dbReference type="AlphaFoldDB" id="A0A8J2RWK6"/>
<dbReference type="SUPFAM" id="SSF50494">
    <property type="entry name" value="Trypsin-like serine proteases"/>
    <property type="match status" value="2"/>
</dbReference>
<dbReference type="InterPro" id="IPR033116">
    <property type="entry name" value="TRYPSIN_SER"/>
</dbReference>
<keyword evidence="8" id="KW-0865">Zymogen</keyword>
<evidence type="ECO:0000256" key="3">
    <source>
        <dbReference type="ARBA" id="ARBA00022525"/>
    </source>
</evidence>
<protein>
    <recommendedName>
        <fullName evidence="11">Peptidase S1 domain-containing protein</fullName>
    </recommendedName>
</protein>
<evidence type="ECO:0000256" key="8">
    <source>
        <dbReference type="ARBA" id="ARBA00023145"/>
    </source>
</evidence>
<keyword evidence="6 10" id="KW-0378">Hydrolase</keyword>
<dbReference type="InterPro" id="IPR009003">
    <property type="entry name" value="Peptidase_S1_PA"/>
</dbReference>
<dbReference type="PROSITE" id="PS00135">
    <property type="entry name" value="TRYPSIN_SER"/>
    <property type="match status" value="1"/>
</dbReference>
<dbReference type="Proteomes" id="UP000789390">
    <property type="component" value="Unassembled WGS sequence"/>
</dbReference>
<evidence type="ECO:0000313" key="12">
    <source>
        <dbReference type="EMBL" id="CAH0107904.1"/>
    </source>
</evidence>
<evidence type="ECO:0000256" key="1">
    <source>
        <dbReference type="ARBA" id="ARBA00004613"/>
    </source>
</evidence>
<dbReference type="PANTHER" id="PTHR24276:SF98">
    <property type="entry name" value="FI18310P1-RELATED"/>
    <property type="match status" value="1"/>
</dbReference>
<keyword evidence="7 10" id="KW-0720">Serine protease</keyword>
<evidence type="ECO:0000259" key="11">
    <source>
        <dbReference type="PROSITE" id="PS50240"/>
    </source>
</evidence>
<dbReference type="FunFam" id="2.40.10.10:FF:000146">
    <property type="entry name" value="Serine protease 53"/>
    <property type="match status" value="1"/>
</dbReference>
<comment type="similarity">
    <text evidence="2">Belongs to the peptidase S1 family.</text>
</comment>
<dbReference type="PANTHER" id="PTHR24276">
    <property type="entry name" value="POLYSERASE-RELATED"/>
    <property type="match status" value="1"/>
</dbReference>
<organism evidence="12 13">
    <name type="scientific">Daphnia galeata</name>
    <dbReference type="NCBI Taxonomy" id="27404"/>
    <lineage>
        <taxon>Eukaryota</taxon>
        <taxon>Metazoa</taxon>
        <taxon>Ecdysozoa</taxon>
        <taxon>Arthropoda</taxon>
        <taxon>Crustacea</taxon>
        <taxon>Branchiopoda</taxon>
        <taxon>Diplostraca</taxon>
        <taxon>Cladocera</taxon>
        <taxon>Anomopoda</taxon>
        <taxon>Daphniidae</taxon>
        <taxon>Daphnia</taxon>
    </lineage>
</organism>
<feature type="domain" description="Peptidase S1" evidence="11">
    <location>
        <begin position="157"/>
        <end position="404"/>
    </location>
</feature>
<feature type="domain" description="Peptidase S1" evidence="11">
    <location>
        <begin position="528"/>
        <end position="772"/>
    </location>
</feature>
<evidence type="ECO:0000256" key="10">
    <source>
        <dbReference type="RuleBase" id="RU363034"/>
    </source>
</evidence>
<keyword evidence="3" id="KW-0964">Secreted</keyword>
<reference evidence="12" key="1">
    <citation type="submission" date="2021-11" db="EMBL/GenBank/DDBJ databases">
        <authorList>
            <person name="Schell T."/>
        </authorList>
    </citation>
    <scope>NUCLEOTIDE SEQUENCE</scope>
    <source>
        <strain evidence="12">M5</strain>
    </source>
</reference>
<dbReference type="GO" id="GO:0006508">
    <property type="term" value="P:proteolysis"/>
    <property type="evidence" value="ECO:0007669"/>
    <property type="project" value="UniProtKB-KW"/>
</dbReference>
<evidence type="ECO:0000313" key="13">
    <source>
        <dbReference type="Proteomes" id="UP000789390"/>
    </source>
</evidence>
<keyword evidence="5" id="KW-0732">Signal</keyword>
<dbReference type="SMART" id="SM00020">
    <property type="entry name" value="Tryp_SPc"/>
    <property type="match status" value="2"/>
</dbReference>
<keyword evidence="9" id="KW-1015">Disulfide bond</keyword>
<dbReference type="PROSITE" id="PS00134">
    <property type="entry name" value="TRYPSIN_HIS"/>
    <property type="match status" value="2"/>
</dbReference>
<dbReference type="InterPro" id="IPR018114">
    <property type="entry name" value="TRYPSIN_HIS"/>
</dbReference>
<keyword evidence="4 10" id="KW-0645">Protease</keyword>
<keyword evidence="13" id="KW-1185">Reference proteome</keyword>
<dbReference type="InterPro" id="IPR001254">
    <property type="entry name" value="Trypsin_dom"/>
</dbReference>
<dbReference type="PROSITE" id="PS50240">
    <property type="entry name" value="TRYPSIN_DOM"/>
    <property type="match status" value="2"/>
</dbReference>
<dbReference type="InterPro" id="IPR043504">
    <property type="entry name" value="Peptidase_S1_PA_chymotrypsin"/>
</dbReference>
<dbReference type="GO" id="GO:0004252">
    <property type="term" value="F:serine-type endopeptidase activity"/>
    <property type="evidence" value="ECO:0007669"/>
    <property type="project" value="InterPro"/>
</dbReference>
<dbReference type="OrthoDB" id="6380398at2759"/>
<sequence>MTTRMSRLPQFAIFYLAAAHLLFSICPVSSRIYRTKDAVVIEVDDLLGASSNLAVPSPSTRRSARSTFGAAINPYSTGLNYHQKQPLPPNFISWWYPHLYKPISRHFLVQDDEQHNNTSHRATFFPESKQSIIAYNGFGPSLKIQKTTPLVPSPDRIFGGVTPTGYFNFMVGLRQNGGPVFCGGSIISPSKILTAAHCVDRLSVNEISSISVSLGMTTQGGFGPNEPPNNAAFTRRVVRAVYHLEHNRKTKQFDIAILTIDPLPVSIGNAISVCLPPASTTADQFAGQDAVIMGWGRRDPSIAFTNNLQAAKVKIITNSKCSQPGIDKLGFSITNQHICADDPGISSCENDDGGPMVVLPASTDCYTQVGITSVYGKNCATKPDTPSVYTNVAFFRDWIDQISDRHQINVNTLSISYEFFAVEVAAEPSTRSARNNNYRRNPVAAIQMPYVLNPYYSGLYQEQQPNFLSWFYPLRANQAPLSSNFSNVIAAAKTPEAKQQQTITSCGGGPPSPPMRSITPGEPPIDRIVNGTDAIPNSWPFIVGLRRVGYNLGNVFCGGSLISPTRILTAAHCVNDLTTSEISKITVSLGMHIQGNLPNTENDAQQTRRVTRAVFHGDYNDIPTENDVAILTIDPPVIYSKDISPVCLPPASAAVDQFVGKDAAVMGWGALKWEGTYPNALQQTTVQVIPQATCHKFWNRIFNIHVCAAATGRDTCSGDSGGPMIAQLTEGSTTWTQIGISSFGKGCSADKNRPSVYANVAYFRDWIDRYTIYE</sequence>
<dbReference type="EMBL" id="CAKKLH010000280">
    <property type="protein sequence ID" value="CAH0107904.1"/>
    <property type="molecule type" value="Genomic_DNA"/>
</dbReference>
<evidence type="ECO:0000256" key="4">
    <source>
        <dbReference type="ARBA" id="ARBA00022670"/>
    </source>
</evidence>
<gene>
    <name evidence="12" type="ORF">DGAL_LOCUS11243</name>
</gene>
<evidence type="ECO:0000256" key="7">
    <source>
        <dbReference type="ARBA" id="ARBA00022825"/>
    </source>
</evidence>
<dbReference type="GO" id="GO:0005576">
    <property type="term" value="C:extracellular region"/>
    <property type="evidence" value="ECO:0007669"/>
    <property type="project" value="UniProtKB-SubCell"/>
</dbReference>
<evidence type="ECO:0000256" key="9">
    <source>
        <dbReference type="ARBA" id="ARBA00023157"/>
    </source>
</evidence>
<dbReference type="Gene3D" id="2.40.10.10">
    <property type="entry name" value="Trypsin-like serine proteases"/>
    <property type="match status" value="2"/>
</dbReference>
<dbReference type="InterPro" id="IPR001314">
    <property type="entry name" value="Peptidase_S1A"/>
</dbReference>
<dbReference type="PRINTS" id="PR00722">
    <property type="entry name" value="CHYMOTRYPSIN"/>
</dbReference>
<evidence type="ECO:0000256" key="6">
    <source>
        <dbReference type="ARBA" id="ARBA00022801"/>
    </source>
</evidence>
<evidence type="ECO:0000256" key="2">
    <source>
        <dbReference type="ARBA" id="ARBA00007664"/>
    </source>
</evidence>
<accession>A0A8J2RWK6</accession>
<evidence type="ECO:0000256" key="5">
    <source>
        <dbReference type="ARBA" id="ARBA00022729"/>
    </source>
</evidence>